<dbReference type="AlphaFoldDB" id="A0A4C1Z548"/>
<organism evidence="2 3">
    <name type="scientific">Eumeta variegata</name>
    <name type="common">Bagworm moth</name>
    <name type="synonym">Eumeta japonica</name>
    <dbReference type="NCBI Taxonomy" id="151549"/>
    <lineage>
        <taxon>Eukaryota</taxon>
        <taxon>Metazoa</taxon>
        <taxon>Ecdysozoa</taxon>
        <taxon>Arthropoda</taxon>
        <taxon>Hexapoda</taxon>
        <taxon>Insecta</taxon>
        <taxon>Pterygota</taxon>
        <taxon>Neoptera</taxon>
        <taxon>Endopterygota</taxon>
        <taxon>Lepidoptera</taxon>
        <taxon>Glossata</taxon>
        <taxon>Ditrysia</taxon>
        <taxon>Tineoidea</taxon>
        <taxon>Psychidae</taxon>
        <taxon>Oiketicinae</taxon>
        <taxon>Eumeta</taxon>
    </lineage>
</organism>
<evidence type="ECO:0000256" key="1">
    <source>
        <dbReference type="SAM" id="MobiDB-lite"/>
    </source>
</evidence>
<feature type="compositionally biased region" description="Pro residues" evidence="1">
    <location>
        <begin position="286"/>
        <end position="299"/>
    </location>
</feature>
<keyword evidence="3" id="KW-1185">Reference proteome</keyword>
<feature type="region of interest" description="Disordered" evidence="1">
    <location>
        <begin position="187"/>
        <end position="237"/>
    </location>
</feature>
<evidence type="ECO:0000313" key="3">
    <source>
        <dbReference type="Proteomes" id="UP000299102"/>
    </source>
</evidence>
<feature type="compositionally biased region" description="Basic and acidic residues" evidence="1">
    <location>
        <begin position="272"/>
        <end position="281"/>
    </location>
</feature>
<protein>
    <submittedName>
        <fullName evidence="2">Uncharacterized protein</fullName>
    </submittedName>
</protein>
<evidence type="ECO:0000313" key="2">
    <source>
        <dbReference type="EMBL" id="GBP82988.1"/>
    </source>
</evidence>
<sequence>MTIREHRERRCFETVFYRGYQVNRSGLVLFCGRYDLRKRNRLGDVGLRAERSRYSAGNIELRVASVLVCVLCCLQLTHAARDPRRGVAPSVACVVSRARRRVLRPTAPRPASPRPLLFRFTTTWPARRLVVRRTISAAVREGSFGRTLLRPPQWISQNFKRSNGARTSTSCGVRAYCSSPASLTLSERSPVRGHVLSDSESDPAQSDSPDHSGFPTVRRRRAAKGSKPKASGLTQTSDGSIYASQLAGGLLPSLLQPHKGGRRWRSQSGSSRGRENNRGDEADVTAPPPPHRVAKPPPMFVQDKDRWTELRRRCADKGTILASAIRSGIEVAETSQISKICKTFGAPNTEPIPKTLDLVLVSGTAEANDKATKGLLQNQERMLLSGVKRSSPQTRLTGSVNCQSYGHSSRYCYHSALREMAQRNVRAIRTQTVLPPVLCNRRAIRPTTLDARVLQRDPPPRRPCAEASARAVSAAFSYARAAAGPRPGRRKELCYIR</sequence>
<dbReference type="Proteomes" id="UP000299102">
    <property type="component" value="Unassembled WGS sequence"/>
</dbReference>
<reference evidence="2 3" key="1">
    <citation type="journal article" date="2019" name="Commun. Biol.">
        <title>The bagworm genome reveals a unique fibroin gene that provides high tensile strength.</title>
        <authorList>
            <person name="Kono N."/>
            <person name="Nakamura H."/>
            <person name="Ohtoshi R."/>
            <person name="Tomita M."/>
            <person name="Numata K."/>
            <person name="Arakawa K."/>
        </authorList>
    </citation>
    <scope>NUCLEOTIDE SEQUENCE [LARGE SCALE GENOMIC DNA]</scope>
</reference>
<comment type="caution">
    <text evidence="2">The sequence shown here is derived from an EMBL/GenBank/DDBJ whole genome shotgun (WGS) entry which is preliminary data.</text>
</comment>
<accession>A0A4C1Z548</accession>
<feature type="region of interest" description="Disordered" evidence="1">
    <location>
        <begin position="252"/>
        <end position="299"/>
    </location>
</feature>
<proteinExistence type="predicted"/>
<gene>
    <name evidence="2" type="ORF">EVAR_39677_1</name>
</gene>
<name>A0A4C1Z548_EUMVA</name>
<dbReference type="EMBL" id="BGZK01001597">
    <property type="protein sequence ID" value="GBP82988.1"/>
    <property type="molecule type" value="Genomic_DNA"/>
</dbReference>
<feature type="compositionally biased region" description="Basic residues" evidence="1">
    <location>
        <begin position="217"/>
        <end position="227"/>
    </location>
</feature>